<name>A0A3A8EX45_9GAMM</name>
<dbReference type="OrthoDB" id="2936081at2"/>
<sequence length="156" mass="18024">MRNPYQRKAASSTQKGPVQAIDQYKSFVETIVSQTKLYALYDDGWALCSTPTGQQSLAVWHSKSLAQLLIKDNWSRYTLQEIDLIPFLDEMIPFIAKNNTLLSINLTPEGQNVLVSGHKFLIDMKNYLYQLYTTQPELFRNNINLPLPRKIRINQM</sequence>
<keyword evidence="2" id="KW-1185">Reference proteome</keyword>
<comment type="caution">
    <text evidence="1">The sequence shown here is derived from an EMBL/GenBank/DDBJ whole genome shotgun (WGS) entry which is preliminary data.</text>
</comment>
<evidence type="ECO:0000313" key="1">
    <source>
        <dbReference type="EMBL" id="RKG35280.1"/>
    </source>
</evidence>
<protein>
    <submittedName>
        <fullName evidence="1">DUF2750 domain-containing protein</fullName>
    </submittedName>
</protein>
<dbReference type="EMBL" id="RAXT01000061">
    <property type="protein sequence ID" value="RKG35280.1"/>
    <property type="molecule type" value="Genomic_DNA"/>
</dbReference>
<dbReference type="Proteomes" id="UP000280405">
    <property type="component" value="Unassembled WGS sequence"/>
</dbReference>
<organism evidence="1 2">
    <name type="scientific">Acinetobacter rongchengensis</name>
    <dbReference type="NCBI Taxonomy" id="2419601"/>
    <lineage>
        <taxon>Bacteria</taxon>
        <taxon>Pseudomonadati</taxon>
        <taxon>Pseudomonadota</taxon>
        <taxon>Gammaproteobacteria</taxon>
        <taxon>Moraxellales</taxon>
        <taxon>Moraxellaceae</taxon>
        <taxon>Acinetobacter</taxon>
    </lineage>
</organism>
<accession>A0A3A8EX45</accession>
<gene>
    <name evidence="1" type="ORF">D7V20_16720</name>
</gene>
<dbReference type="AlphaFoldDB" id="A0A3A8EX45"/>
<reference evidence="1 2" key="1">
    <citation type="submission" date="2018-09" db="EMBL/GenBank/DDBJ databases">
        <title>The draft genome of Acinetobacter spp. strains.</title>
        <authorList>
            <person name="Qin J."/>
            <person name="Feng Y."/>
            <person name="Zong Z."/>
        </authorList>
    </citation>
    <scope>NUCLEOTIDE SEQUENCE [LARGE SCALE GENOMIC DNA]</scope>
    <source>
        <strain evidence="1 2">WCHAc060115</strain>
    </source>
</reference>
<proteinExistence type="predicted"/>
<evidence type="ECO:0000313" key="2">
    <source>
        <dbReference type="Proteomes" id="UP000280405"/>
    </source>
</evidence>
<dbReference type="RefSeq" id="WP_120385184.1">
    <property type="nucleotide sequence ID" value="NZ_RAXT01000061.1"/>
</dbReference>
<dbReference type="InterPro" id="IPR021284">
    <property type="entry name" value="DUF2750"/>
</dbReference>
<dbReference type="Pfam" id="PF11042">
    <property type="entry name" value="DUF2750"/>
    <property type="match status" value="1"/>
</dbReference>